<keyword evidence="7 12" id="KW-0812">Transmembrane</keyword>
<dbReference type="SMART" id="SM00155">
    <property type="entry name" value="PLDc"/>
    <property type="match status" value="2"/>
</dbReference>
<dbReference type="PANTHER" id="PTHR21248">
    <property type="entry name" value="CARDIOLIPIN SYNTHASE"/>
    <property type="match status" value="1"/>
</dbReference>
<comment type="subcellular location">
    <subcellularLocation>
        <location evidence="2">Cell membrane</location>
    </subcellularLocation>
    <subcellularLocation>
        <location evidence="3">Secreted</location>
    </subcellularLocation>
</comment>
<feature type="transmembrane region" description="Helical" evidence="12">
    <location>
        <begin position="42"/>
        <end position="60"/>
    </location>
</feature>
<sequence>MQFDGSHWSYWSIAIAIANWTIIFGSLIYIPFRRSPAAAQAWMILFFFLPIAALLIYLLFGHTEHPRWRQQRLKKLPGILQQALGHLSLDEKSGRVGLAPRHQMTANLVRNIGRLPCLAGNHIDLDADYNRVVDRIAGDIDRATHHVHLMFYILQNDEAGNKVLSALERAAERGVQCRLLIDAIGSSGDRRAIARRLAGTGVQLRVILPLSIWNRATRADLRNHRKIVVVDGMLGWVGSQNMHRIEYEPKTFYREVMARVIGPVVLELQAIFIGDWYLETGEDISSPELMPFSDFIDMTDGAKAQVLPSGPDYPGSQVDILFTDLIYNAREKVVLATPYFIPNEPLLQAFQTAVSKGVQVTLFVTSTTNSFLIDHAQRSYYEELLTAGVEVMLYRERFLHAKHLSIDEDIAVIGSANMDRRSFELNSEVTLLVYDNGLVTRLRKIEQDYRTKSHRLDADQWAKRGFATQLMENIMRLISPLL</sequence>
<evidence type="ECO:0000256" key="4">
    <source>
        <dbReference type="ARBA" id="ARBA00022475"/>
    </source>
</evidence>
<dbReference type="AlphaFoldDB" id="A0A5B0DWD2"/>
<evidence type="ECO:0000256" key="10">
    <source>
        <dbReference type="ARBA" id="ARBA00023136"/>
    </source>
</evidence>
<evidence type="ECO:0000256" key="2">
    <source>
        <dbReference type="ARBA" id="ARBA00004236"/>
    </source>
</evidence>
<organism evidence="14 15">
    <name type="scientific">Aureimonas fodinaquatilis</name>
    <dbReference type="NCBI Taxonomy" id="2565783"/>
    <lineage>
        <taxon>Bacteria</taxon>
        <taxon>Pseudomonadati</taxon>
        <taxon>Pseudomonadota</taxon>
        <taxon>Alphaproteobacteria</taxon>
        <taxon>Hyphomicrobiales</taxon>
        <taxon>Aurantimonadaceae</taxon>
        <taxon>Aureimonas</taxon>
    </lineage>
</organism>
<evidence type="ECO:0000259" key="13">
    <source>
        <dbReference type="PROSITE" id="PS50035"/>
    </source>
</evidence>
<accession>A0A5B0DWD2</accession>
<evidence type="ECO:0000256" key="12">
    <source>
        <dbReference type="SAM" id="Phobius"/>
    </source>
</evidence>
<dbReference type="EMBL" id="VTWH01000002">
    <property type="protein sequence ID" value="KAA0970743.1"/>
    <property type="molecule type" value="Genomic_DNA"/>
</dbReference>
<dbReference type="Gene3D" id="3.30.870.10">
    <property type="entry name" value="Endonuclease Chain A"/>
    <property type="match status" value="2"/>
</dbReference>
<evidence type="ECO:0000256" key="9">
    <source>
        <dbReference type="ARBA" id="ARBA00022989"/>
    </source>
</evidence>
<dbReference type="Pfam" id="PF13091">
    <property type="entry name" value="PLDc_2"/>
    <property type="match status" value="2"/>
</dbReference>
<dbReference type="OrthoDB" id="9762009at2"/>
<dbReference type="InterPro" id="IPR001736">
    <property type="entry name" value="PLipase_D/transphosphatidylase"/>
</dbReference>
<dbReference type="SUPFAM" id="SSF56024">
    <property type="entry name" value="Phospholipase D/nuclease"/>
    <property type="match status" value="2"/>
</dbReference>
<dbReference type="RefSeq" id="WP_149300001.1">
    <property type="nucleotide sequence ID" value="NZ_VTWH01000002.1"/>
</dbReference>
<keyword evidence="6" id="KW-0808">Transferase</keyword>
<keyword evidence="8" id="KW-0677">Repeat</keyword>
<feature type="domain" description="PLD phosphodiesterase" evidence="13">
    <location>
        <begin position="219"/>
        <end position="246"/>
    </location>
</feature>
<evidence type="ECO:0000256" key="3">
    <source>
        <dbReference type="ARBA" id="ARBA00004613"/>
    </source>
</evidence>
<dbReference type="PANTHER" id="PTHR21248:SF22">
    <property type="entry name" value="PHOSPHOLIPASE D"/>
    <property type="match status" value="1"/>
</dbReference>
<protein>
    <recommendedName>
        <fullName evidence="11">Cardiolipin synthase</fullName>
        <ecNumber evidence="11">2.7.8.-</ecNumber>
    </recommendedName>
</protein>
<dbReference type="NCBIfam" id="TIGR04265">
    <property type="entry name" value="bac_cardiolipin"/>
    <property type="match status" value="1"/>
</dbReference>
<evidence type="ECO:0000256" key="1">
    <source>
        <dbReference type="ARBA" id="ARBA00003145"/>
    </source>
</evidence>
<dbReference type="InterPro" id="IPR022924">
    <property type="entry name" value="Cardiolipin_synthase"/>
</dbReference>
<dbReference type="CDD" id="cd09158">
    <property type="entry name" value="PLDc_EcCLS_like_2"/>
    <property type="match status" value="1"/>
</dbReference>
<evidence type="ECO:0000313" key="14">
    <source>
        <dbReference type="EMBL" id="KAA0970743.1"/>
    </source>
</evidence>
<dbReference type="GO" id="GO:0005886">
    <property type="term" value="C:plasma membrane"/>
    <property type="evidence" value="ECO:0007669"/>
    <property type="project" value="UniProtKB-SubCell"/>
</dbReference>
<gene>
    <name evidence="14" type="primary">cls</name>
    <name evidence="14" type="ORF">FPY71_09700</name>
</gene>
<dbReference type="InterPro" id="IPR025202">
    <property type="entry name" value="PLD-like_dom"/>
</dbReference>
<keyword evidence="10 12" id="KW-0472">Membrane</keyword>
<feature type="domain" description="PLD phosphodiesterase" evidence="13">
    <location>
        <begin position="395"/>
        <end position="422"/>
    </location>
</feature>
<evidence type="ECO:0000256" key="11">
    <source>
        <dbReference type="NCBIfam" id="TIGR04265"/>
    </source>
</evidence>
<dbReference type="GO" id="GO:0008808">
    <property type="term" value="F:cardiolipin synthase activity"/>
    <property type="evidence" value="ECO:0007669"/>
    <property type="project" value="UniProtKB-UniRule"/>
</dbReference>
<feature type="transmembrane region" description="Helical" evidence="12">
    <location>
        <begin position="12"/>
        <end position="30"/>
    </location>
</feature>
<evidence type="ECO:0000313" key="15">
    <source>
        <dbReference type="Proteomes" id="UP000324738"/>
    </source>
</evidence>
<keyword evidence="4" id="KW-1003">Cell membrane</keyword>
<keyword evidence="15" id="KW-1185">Reference proteome</keyword>
<evidence type="ECO:0000256" key="5">
    <source>
        <dbReference type="ARBA" id="ARBA00022525"/>
    </source>
</evidence>
<comment type="caution">
    <text evidence="14">The sequence shown here is derived from an EMBL/GenBank/DDBJ whole genome shotgun (WGS) entry which is preliminary data.</text>
</comment>
<dbReference type="PROSITE" id="PS50035">
    <property type="entry name" value="PLD"/>
    <property type="match status" value="2"/>
</dbReference>
<evidence type="ECO:0000256" key="8">
    <source>
        <dbReference type="ARBA" id="ARBA00022737"/>
    </source>
</evidence>
<dbReference type="GO" id="GO:0005576">
    <property type="term" value="C:extracellular region"/>
    <property type="evidence" value="ECO:0007669"/>
    <property type="project" value="UniProtKB-SubCell"/>
</dbReference>
<dbReference type="EC" id="2.7.8.-" evidence="11"/>
<evidence type="ECO:0000256" key="6">
    <source>
        <dbReference type="ARBA" id="ARBA00022679"/>
    </source>
</evidence>
<keyword evidence="5" id="KW-0964">Secreted</keyword>
<proteinExistence type="predicted"/>
<dbReference type="GO" id="GO:0032049">
    <property type="term" value="P:cardiolipin biosynthetic process"/>
    <property type="evidence" value="ECO:0007669"/>
    <property type="project" value="UniProtKB-UniRule"/>
</dbReference>
<dbReference type="Proteomes" id="UP000324738">
    <property type="component" value="Unassembled WGS sequence"/>
</dbReference>
<evidence type="ECO:0000256" key="7">
    <source>
        <dbReference type="ARBA" id="ARBA00022692"/>
    </source>
</evidence>
<keyword evidence="9 12" id="KW-1133">Transmembrane helix</keyword>
<reference evidence="14 15" key="1">
    <citation type="submission" date="2019-08" db="EMBL/GenBank/DDBJ databases">
        <title>Aureimonas fodiniaquatilis sp. nov., isolated from a coal mine wastewater.</title>
        <authorList>
            <person name="Kim W."/>
        </authorList>
    </citation>
    <scope>NUCLEOTIDE SEQUENCE [LARGE SCALE GENOMIC DNA]</scope>
    <source>
        <strain evidence="14 15">CAU 1482</strain>
    </source>
</reference>
<name>A0A5B0DWD2_9HYPH</name>
<comment type="function">
    <text evidence="1">Could be a virulence factor.</text>
</comment>